<keyword evidence="6" id="KW-0862">Zinc</keyword>
<keyword evidence="7" id="KW-0805">Transcription regulation</keyword>
<dbReference type="AlphaFoldDB" id="A0A8S4AZE2"/>
<feature type="domain" description="C2H2-type" evidence="13">
    <location>
        <begin position="362"/>
        <end position="389"/>
    </location>
</feature>
<sequence>MSARGATLQAQVESVLGTLVRAATLELIKLFESRYRASAADGGLAEDNTQSEAWGPPLGGPLGGLWSGDAKRNIGIQVEEDIPPLSELPDPTFLCDGGCLKEPGGVEVVGLTPPELLLDDDEGPVDPDWSPLKEQPVESRNLEAPADKRAPTEDTLHETKSEDSAQSPNASEKPLVIVPGDGAFGEDVKFVCPLILKSESPEKPVEAEPRPACAGTAEGTAYSPSPSDGAATPTRGAAWGRVAAADLLQAKLKLASLDLKLLRPCAVRLVDVLAARPGQRSPRPLPKDLRRHQGPHTGRRLCCFAPGGDGVWRLQTAAAAVDGAPSRASGGGGYSCGVCGKGFRRRKVLRRHERFHTGEKPYACATCSKTFALRKSLRRHQRFHTGERPHACAQCGKSFRLRDNLRAHLRFHTGEKPYRCPTCSKTFRILRNMEKHSLSQCGFFVPSFRTIAGL</sequence>
<feature type="region of interest" description="Disordered" evidence="12">
    <location>
        <begin position="200"/>
        <end position="234"/>
    </location>
</feature>
<dbReference type="OrthoDB" id="10004641at2759"/>
<dbReference type="InterPro" id="IPR013087">
    <property type="entry name" value="Znf_C2H2_type"/>
</dbReference>
<dbReference type="FunFam" id="3.30.160.60:FF:000100">
    <property type="entry name" value="Zinc finger 45-like"/>
    <property type="match status" value="1"/>
</dbReference>
<keyword evidence="5 11" id="KW-0863">Zinc-finger</keyword>
<dbReference type="FunFam" id="3.30.160.60:FF:002343">
    <property type="entry name" value="Zinc finger protein 33A"/>
    <property type="match status" value="1"/>
</dbReference>
<comment type="caution">
    <text evidence="14">The sequence shown here is derived from an EMBL/GenBank/DDBJ whole genome shotgun (WGS) entry which is preliminary data.</text>
</comment>
<feature type="domain" description="C2H2-type" evidence="13">
    <location>
        <begin position="334"/>
        <end position="361"/>
    </location>
</feature>
<accession>A0A8S4AZE2</accession>
<keyword evidence="8" id="KW-0238">DNA-binding</keyword>
<name>A0A8S4AZE2_9TELE</name>
<dbReference type="PROSITE" id="PS50157">
    <property type="entry name" value="ZINC_FINGER_C2H2_2"/>
    <property type="match status" value="3"/>
</dbReference>
<keyword evidence="10" id="KW-0539">Nucleus</keyword>
<evidence type="ECO:0000256" key="12">
    <source>
        <dbReference type="SAM" id="MobiDB-lite"/>
    </source>
</evidence>
<evidence type="ECO:0000256" key="9">
    <source>
        <dbReference type="ARBA" id="ARBA00023163"/>
    </source>
</evidence>
<evidence type="ECO:0000256" key="5">
    <source>
        <dbReference type="ARBA" id="ARBA00022771"/>
    </source>
</evidence>
<evidence type="ECO:0000313" key="14">
    <source>
        <dbReference type="EMBL" id="CAG5897129.1"/>
    </source>
</evidence>
<dbReference type="PANTHER" id="PTHR23235:SF120">
    <property type="entry name" value="KRUPPEL-LIKE FACTOR 15"/>
    <property type="match status" value="1"/>
</dbReference>
<evidence type="ECO:0000313" key="15">
    <source>
        <dbReference type="Proteomes" id="UP000677803"/>
    </source>
</evidence>
<evidence type="ECO:0000256" key="10">
    <source>
        <dbReference type="ARBA" id="ARBA00023242"/>
    </source>
</evidence>
<feature type="domain" description="C2H2-type" evidence="13">
    <location>
        <begin position="390"/>
        <end position="417"/>
    </location>
</feature>
<protein>
    <submittedName>
        <fullName evidence="14">(Atlantic silverside) hypothetical protein</fullName>
    </submittedName>
</protein>
<dbReference type="GO" id="GO:0008270">
    <property type="term" value="F:zinc ion binding"/>
    <property type="evidence" value="ECO:0007669"/>
    <property type="project" value="UniProtKB-KW"/>
</dbReference>
<dbReference type="Proteomes" id="UP000677803">
    <property type="component" value="Unassembled WGS sequence"/>
</dbReference>
<feature type="compositionally biased region" description="Basic and acidic residues" evidence="12">
    <location>
        <begin position="200"/>
        <end position="209"/>
    </location>
</feature>
<evidence type="ECO:0000256" key="7">
    <source>
        <dbReference type="ARBA" id="ARBA00023015"/>
    </source>
</evidence>
<evidence type="ECO:0000256" key="11">
    <source>
        <dbReference type="PROSITE-ProRule" id="PRU00042"/>
    </source>
</evidence>
<organism evidence="14 15">
    <name type="scientific">Menidia menidia</name>
    <name type="common">Atlantic silverside</name>
    <dbReference type="NCBI Taxonomy" id="238744"/>
    <lineage>
        <taxon>Eukaryota</taxon>
        <taxon>Metazoa</taxon>
        <taxon>Chordata</taxon>
        <taxon>Craniata</taxon>
        <taxon>Vertebrata</taxon>
        <taxon>Euteleostomi</taxon>
        <taxon>Actinopterygii</taxon>
        <taxon>Neopterygii</taxon>
        <taxon>Teleostei</taxon>
        <taxon>Neoteleostei</taxon>
        <taxon>Acanthomorphata</taxon>
        <taxon>Ovalentaria</taxon>
        <taxon>Atherinomorphae</taxon>
        <taxon>Atheriniformes</taxon>
        <taxon>Atherinopsidae</taxon>
        <taxon>Menidiinae</taxon>
        <taxon>Menidia</taxon>
    </lineage>
</organism>
<comment type="subcellular location">
    <subcellularLocation>
        <location evidence="1">Nucleus</location>
    </subcellularLocation>
</comment>
<dbReference type="InterPro" id="IPR036236">
    <property type="entry name" value="Znf_C2H2_sf"/>
</dbReference>
<gene>
    <name evidence="14" type="ORF">MMEN_LOCUS8165</name>
</gene>
<evidence type="ECO:0000259" key="13">
    <source>
        <dbReference type="PROSITE" id="PS50157"/>
    </source>
</evidence>
<proteinExistence type="inferred from homology"/>
<dbReference type="GO" id="GO:0042802">
    <property type="term" value="F:identical protein binding"/>
    <property type="evidence" value="ECO:0007669"/>
    <property type="project" value="UniProtKB-ARBA"/>
</dbReference>
<dbReference type="GO" id="GO:0005634">
    <property type="term" value="C:nucleus"/>
    <property type="evidence" value="ECO:0007669"/>
    <property type="project" value="UniProtKB-SubCell"/>
</dbReference>
<comment type="similarity">
    <text evidence="2">Belongs to the krueppel C2H2-type zinc-finger protein family.</text>
</comment>
<evidence type="ECO:0000256" key="4">
    <source>
        <dbReference type="ARBA" id="ARBA00022737"/>
    </source>
</evidence>
<evidence type="ECO:0000256" key="8">
    <source>
        <dbReference type="ARBA" id="ARBA00023125"/>
    </source>
</evidence>
<feature type="compositionally biased region" description="Basic and acidic residues" evidence="12">
    <location>
        <begin position="135"/>
        <end position="163"/>
    </location>
</feature>
<evidence type="ECO:0000256" key="1">
    <source>
        <dbReference type="ARBA" id="ARBA00004123"/>
    </source>
</evidence>
<reference evidence="14" key="1">
    <citation type="submission" date="2021-05" db="EMBL/GenBank/DDBJ databases">
        <authorList>
            <person name="Tigano A."/>
        </authorList>
    </citation>
    <scope>NUCLEOTIDE SEQUENCE</scope>
</reference>
<keyword evidence="15" id="KW-1185">Reference proteome</keyword>
<dbReference type="PROSITE" id="PS00028">
    <property type="entry name" value="ZINC_FINGER_C2H2_1"/>
    <property type="match status" value="3"/>
</dbReference>
<dbReference type="Gene3D" id="3.30.160.60">
    <property type="entry name" value="Classic Zinc Finger"/>
    <property type="match status" value="4"/>
</dbReference>
<keyword evidence="4" id="KW-0677">Repeat</keyword>
<dbReference type="Pfam" id="PF13912">
    <property type="entry name" value="zf-C2H2_6"/>
    <property type="match status" value="1"/>
</dbReference>
<evidence type="ECO:0000256" key="3">
    <source>
        <dbReference type="ARBA" id="ARBA00022723"/>
    </source>
</evidence>
<keyword evidence="9" id="KW-0804">Transcription</keyword>
<dbReference type="FunFam" id="3.30.160.60:FF:001498">
    <property type="entry name" value="Zinc finger protein 404"/>
    <property type="match status" value="1"/>
</dbReference>
<dbReference type="PANTHER" id="PTHR23235">
    <property type="entry name" value="KRUEPPEL-LIKE TRANSCRIPTION FACTOR"/>
    <property type="match status" value="1"/>
</dbReference>
<dbReference type="SUPFAM" id="SSF57667">
    <property type="entry name" value="beta-beta-alpha zinc fingers"/>
    <property type="match status" value="2"/>
</dbReference>
<keyword evidence="3" id="KW-0479">Metal-binding</keyword>
<dbReference type="GO" id="GO:0000978">
    <property type="term" value="F:RNA polymerase II cis-regulatory region sequence-specific DNA binding"/>
    <property type="evidence" value="ECO:0007669"/>
    <property type="project" value="TreeGrafter"/>
</dbReference>
<dbReference type="EMBL" id="CAJRST010007779">
    <property type="protein sequence ID" value="CAG5897129.1"/>
    <property type="molecule type" value="Genomic_DNA"/>
</dbReference>
<dbReference type="SMART" id="SM00355">
    <property type="entry name" value="ZnF_C2H2"/>
    <property type="match status" value="4"/>
</dbReference>
<dbReference type="GO" id="GO:0000981">
    <property type="term" value="F:DNA-binding transcription factor activity, RNA polymerase II-specific"/>
    <property type="evidence" value="ECO:0007669"/>
    <property type="project" value="TreeGrafter"/>
</dbReference>
<dbReference type="FunFam" id="3.30.160.60:FF:000508">
    <property type="entry name" value="Myeloid zinc finger 1"/>
    <property type="match status" value="1"/>
</dbReference>
<evidence type="ECO:0000256" key="2">
    <source>
        <dbReference type="ARBA" id="ARBA00006991"/>
    </source>
</evidence>
<feature type="region of interest" description="Disordered" evidence="12">
    <location>
        <begin position="115"/>
        <end position="176"/>
    </location>
</feature>
<dbReference type="Pfam" id="PF00096">
    <property type="entry name" value="zf-C2H2"/>
    <property type="match status" value="3"/>
</dbReference>
<evidence type="ECO:0000256" key="6">
    <source>
        <dbReference type="ARBA" id="ARBA00022833"/>
    </source>
</evidence>